<protein>
    <submittedName>
        <fullName evidence="2">Uncharacterized protein</fullName>
    </submittedName>
</protein>
<feature type="region of interest" description="Disordered" evidence="1">
    <location>
        <begin position="1"/>
        <end position="81"/>
    </location>
</feature>
<dbReference type="EMBL" id="FOJB01000001">
    <property type="protein sequence ID" value="SEW26148.1"/>
    <property type="molecule type" value="Genomic_DNA"/>
</dbReference>
<evidence type="ECO:0000256" key="1">
    <source>
        <dbReference type="SAM" id="MobiDB-lite"/>
    </source>
</evidence>
<dbReference type="Proteomes" id="UP000199650">
    <property type="component" value="Unassembled WGS sequence"/>
</dbReference>
<keyword evidence="3" id="KW-1185">Reference proteome</keyword>
<name>A0A1I0QGB8_9RHOB</name>
<evidence type="ECO:0000313" key="2">
    <source>
        <dbReference type="EMBL" id="SEW26148.1"/>
    </source>
</evidence>
<dbReference type="STRING" id="1173584.SAMN05444851_2543"/>
<sequence>MEFTIPAPLGAQASLLANTPARKPPDSSKIEAAPNAGKARADMHNSKNPSAASQARDKAAPTSSEVEIEPDTLAGPPPSFQVNILELDQKLQQKLARLETERARDQQDDRIGTASADDDNSTPSGMLTIPHP</sequence>
<accession>A0A1I0QGB8</accession>
<dbReference type="RefSeq" id="WP_091431061.1">
    <property type="nucleotide sequence ID" value="NZ_FOJB01000001.1"/>
</dbReference>
<proteinExistence type="predicted"/>
<evidence type="ECO:0000313" key="3">
    <source>
        <dbReference type="Proteomes" id="UP000199650"/>
    </source>
</evidence>
<feature type="region of interest" description="Disordered" evidence="1">
    <location>
        <begin position="96"/>
        <end position="132"/>
    </location>
</feature>
<dbReference type="OrthoDB" id="7872658at2"/>
<gene>
    <name evidence="2" type="ORF">SAMN05444851_2543</name>
</gene>
<feature type="compositionally biased region" description="Basic and acidic residues" evidence="1">
    <location>
        <begin position="96"/>
        <end position="111"/>
    </location>
</feature>
<reference evidence="2 3" key="1">
    <citation type="submission" date="2016-10" db="EMBL/GenBank/DDBJ databases">
        <authorList>
            <person name="de Groot N.N."/>
        </authorList>
    </citation>
    <scope>NUCLEOTIDE SEQUENCE [LARGE SCALE GENOMIC DNA]</scope>
    <source>
        <strain evidence="2 3">DSM 29439</strain>
    </source>
</reference>
<dbReference type="AlphaFoldDB" id="A0A1I0QGB8"/>
<organism evidence="2 3">
    <name type="scientific">Aliiroseovarius sediminilitoris</name>
    <dbReference type="NCBI Taxonomy" id="1173584"/>
    <lineage>
        <taxon>Bacteria</taxon>
        <taxon>Pseudomonadati</taxon>
        <taxon>Pseudomonadota</taxon>
        <taxon>Alphaproteobacteria</taxon>
        <taxon>Rhodobacterales</taxon>
        <taxon>Paracoccaceae</taxon>
        <taxon>Aliiroseovarius</taxon>
    </lineage>
</organism>